<name>A0AAD9NLU1_RIDPI</name>
<feature type="transmembrane region" description="Helical" evidence="1">
    <location>
        <begin position="20"/>
        <end position="42"/>
    </location>
</feature>
<evidence type="ECO:0000313" key="3">
    <source>
        <dbReference type="Proteomes" id="UP001209878"/>
    </source>
</evidence>
<keyword evidence="1" id="KW-0812">Transmembrane</keyword>
<organism evidence="2 3">
    <name type="scientific">Ridgeia piscesae</name>
    <name type="common">Tubeworm</name>
    <dbReference type="NCBI Taxonomy" id="27915"/>
    <lineage>
        <taxon>Eukaryota</taxon>
        <taxon>Metazoa</taxon>
        <taxon>Spiralia</taxon>
        <taxon>Lophotrochozoa</taxon>
        <taxon>Annelida</taxon>
        <taxon>Polychaeta</taxon>
        <taxon>Sedentaria</taxon>
        <taxon>Canalipalpata</taxon>
        <taxon>Sabellida</taxon>
        <taxon>Siboglinidae</taxon>
        <taxon>Ridgeia</taxon>
    </lineage>
</organism>
<dbReference type="EMBL" id="JAODUO010001012">
    <property type="protein sequence ID" value="KAK2171909.1"/>
    <property type="molecule type" value="Genomic_DNA"/>
</dbReference>
<dbReference type="AlphaFoldDB" id="A0AAD9NLU1"/>
<gene>
    <name evidence="2" type="ORF">NP493_1011g00019</name>
</gene>
<keyword evidence="1" id="KW-1133">Transmembrane helix</keyword>
<protein>
    <submittedName>
        <fullName evidence="2">Uncharacterized protein</fullName>
    </submittedName>
</protein>
<proteinExistence type="predicted"/>
<evidence type="ECO:0000313" key="2">
    <source>
        <dbReference type="EMBL" id="KAK2171909.1"/>
    </source>
</evidence>
<comment type="caution">
    <text evidence="2">The sequence shown here is derived from an EMBL/GenBank/DDBJ whole genome shotgun (WGS) entry which is preliminary data.</text>
</comment>
<accession>A0AAD9NLU1</accession>
<reference evidence="2" key="1">
    <citation type="journal article" date="2023" name="Mol. Biol. Evol.">
        <title>Third-Generation Sequencing Reveals the Adaptive Role of the Epigenome in Three Deep-Sea Polychaetes.</title>
        <authorList>
            <person name="Perez M."/>
            <person name="Aroh O."/>
            <person name="Sun Y."/>
            <person name="Lan Y."/>
            <person name="Juniper S.K."/>
            <person name="Young C.R."/>
            <person name="Angers B."/>
            <person name="Qian P.Y."/>
        </authorList>
    </citation>
    <scope>NUCLEOTIDE SEQUENCE</scope>
    <source>
        <strain evidence="2">R07B-5</strain>
    </source>
</reference>
<keyword evidence="3" id="KW-1185">Reference proteome</keyword>
<sequence>MSWPSFCVLRTFLRLFDAVIVSHMIFWLYFLVSSHVFCLMVLHISAYSTVYSHNVSSFRHQGSCW</sequence>
<evidence type="ECO:0000256" key="1">
    <source>
        <dbReference type="SAM" id="Phobius"/>
    </source>
</evidence>
<dbReference type="Proteomes" id="UP001209878">
    <property type="component" value="Unassembled WGS sequence"/>
</dbReference>
<keyword evidence="1" id="KW-0472">Membrane</keyword>